<keyword evidence="3" id="KW-1185">Reference proteome</keyword>
<dbReference type="AlphaFoldDB" id="A0A8H6MPG3"/>
<evidence type="ECO:0000256" key="1">
    <source>
        <dbReference type="SAM" id="MobiDB-lite"/>
    </source>
</evidence>
<comment type="caution">
    <text evidence="2">The sequence shown here is derived from an EMBL/GenBank/DDBJ whole genome shotgun (WGS) entry which is preliminary data.</text>
</comment>
<feature type="compositionally biased region" description="Basic and acidic residues" evidence="1">
    <location>
        <begin position="78"/>
        <end position="101"/>
    </location>
</feature>
<evidence type="ECO:0000313" key="3">
    <source>
        <dbReference type="Proteomes" id="UP000654918"/>
    </source>
</evidence>
<gene>
    <name evidence="2" type="ORF">CPLU01_16114</name>
</gene>
<reference evidence="2" key="1">
    <citation type="journal article" date="2020" name="Phytopathology">
        <title>Genome Sequence Resources of Colletotrichum truncatum, C. plurivorum, C. musicola, and C. sojae: Four Species Pathogenic to Soybean (Glycine max).</title>
        <authorList>
            <person name="Rogerio F."/>
            <person name="Boufleur T.R."/>
            <person name="Ciampi-Guillardi M."/>
            <person name="Sukno S.A."/>
            <person name="Thon M.R."/>
            <person name="Massola Junior N.S."/>
            <person name="Baroncelli R."/>
        </authorList>
    </citation>
    <scope>NUCLEOTIDE SEQUENCE</scope>
    <source>
        <strain evidence="2">LFN00145</strain>
    </source>
</reference>
<sequence>MAKDVRRWHGTDCVQPDVCVGNDLVPFCQACGISAFAVLQTLTTGESSSVPQVPADEAPGQHNLFWPPSVPYTDIEVHGTTDEKEQFPEKTRGPEESDKGKTMGGLGDSVYTKSLSSRQIRLIVLAASPRGQKNFLIHFSLEIHDDLRCPEYDAVSYTWGGEENDYTR</sequence>
<protein>
    <submittedName>
        <fullName evidence="2">Heterokaryon incompatibility protein het-6-like protein</fullName>
    </submittedName>
</protein>
<accession>A0A8H6MPG3</accession>
<feature type="region of interest" description="Disordered" evidence="1">
    <location>
        <begin position="78"/>
        <end position="106"/>
    </location>
</feature>
<proteinExistence type="predicted"/>
<dbReference type="EMBL" id="WIGO01000896">
    <property type="protein sequence ID" value="KAF6803450.1"/>
    <property type="molecule type" value="Genomic_DNA"/>
</dbReference>
<organism evidence="2 3">
    <name type="scientific">Colletotrichum plurivorum</name>
    <dbReference type="NCBI Taxonomy" id="2175906"/>
    <lineage>
        <taxon>Eukaryota</taxon>
        <taxon>Fungi</taxon>
        <taxon>Dikarya</taxon>
        <taxon>Ascomycota</taxon>
        <taxon>Pezizomycotina</taxon>
        <taxon>Sordariomycetes</taxon>
        <taxon>Hypocreomycetidae</taxon>
        <taxon>Glomerellales</taxon>
        <taxon>Glomerellaceae</taxon>
        <taxon>Colletotrichum</taxon>
        <taxon>Colletotrichum orchidearum species complex</taxon>
    </lineage>
</organism>
<name>A0A8H6MPG3_9PEZI</name>
<evidence type="ECO:0000313" key="2">
    <source>
        <dbReference type="EMBL" id="KAF6803450.1"/>
    </source>
</evidence>
<dbReference type="Proteomes" id="UP000654918">
    <property type="component" value="Unassembled WGS sequence"/>
</dbReference>